<dbReference type="GO" id="GO:0030246">
    <property type="term" value="F:carbohydrate binding"/>
    <property type="evidence" value="ECO:0007669"/>
    <property type="project" value="InterPro"/>
</dbReference>
<dbReference type="SUPFAM" id="SSF74650">
    <property type="entry name" value="Galactose mutarotase-like"/>
    <property type="match status" value="1"/>
</dbReference>
<dbReference type="Gene3D" id="3.20.110.10">
    <property type="entry name" value="Glycoside hydrolase 38, N terminal domain"/>
    <property type="match status" value="1"/>
</dbReference>
<keyword evidence="2" id="KW-0479">Metal-binding</keyword>
<dbReference type="CDD" id="cd10789">
    <property type="entry name" value="GH38N_AMII_ER_cytosolic"/>
    <property type="match status" value="1"/>
</dbReference>
<dbReference type="InterPro" id="IPR011013">
    <property type="entry name" value="Gal_mutarotase_sf_dom"/>
</dbReference>
<evidence type="ECO:0000256" key="4">
    <source>
        <dbReference type="ARBA" id="ARBA00023295"/>
    </source>
</evidence>
<dbReference type="GO" id="GO:0009313">
    <property type="term" value="P:oligosaccharide catabolic process"/>
    <property type="evidence" value="ECO:0007669"/>
    <property type="project" value="TreeGrafter"/>
</dbReference>
<reference evidence="6" key="1">
    <citation type="submission" date="2021-01" db="EMBL/GenBank/DDBJ databases">
        <title>Modified the classification status of verrucomicrobia.</title>
        <authorList>
            <person name="Feng X."/>
        </authorList>
    </citation>
    <scope>NUCLEOTIDE SEQUENCE</scope>
    <source>
        <strain evidence="6">KCTC 13126</strain>
    </source>
</reference>
<dbReference type="Gene3D" id="1.20.1270.50">
    <property type="entry name" value="Glycoside hydrolase family 38, central domain"/>
    <property type="match status" value="1"/>
</dbReference>
<evidence type="ECO:0000259" key="5">
    <source>
        <dbReference type="SMART" id="SM00872"/>
    </source>
</evidence>
<name>A0A934VMS8_9BACT</name>
<accession>A0A934VMS8</accession>
<dbReference type="InterPro" id="IPR027291">
    <property type="entry name" value="Glyco_hydro_38_N_sf"/>
</dbReference>
<dbReference type="InterPro" id="IPR000602">
    <property type="entry name" value="Glyco_hydro_38_N"/>
</dbReference>
<dbReference type="RefSeq" id="WP_200353714.1">
    <property type="nucleotide sequence ID" value="NZ_JAENIL010000002.1"/>
</dbReference>
<evidence type="ECO:0000256" key="1">
    <source>
        <dbReference type="ARBA" id="ARBA00009792"/>
    </source>
</evidence>
<dbReference type="GO" id="GO:0006013">
    <property type="term" value="P:mannose metabolic process"/>
    <property type="evidence" value="ECO:0007669"/>
    <property type="project" value="InterPro"/>
</dbReference>
<dbReference type="GO" id="GO:0046872">
    <property type="term" value="F:metal ion binding"/>
    <property type="evidence" value="ECO:0007669"/>
    <property type="project" value="UniProtKB-KW"/>
</dbReference>
<evidence type="ECO:0000313" key="6">
    <source>
        <dbReference type="EMBL" id="MBK1875497.1"/>
    </source>
</evidence>
<dbReference type="InterPro" id="IPR037094">
    <property type="entry name" value="Glyco_hydro_38_cen_sf"/>
</dbReference>
<dbReference type="InterPro" id="IPR011330">
    <property type="entry name" value="Glyco_hydro/deAcase_b/a-brl"/>
</dbReference>
<organism evidence="6 7">
    <name type="scientific">Pelagicoccus mobilis</name>
    <dbReference type="NCBI Taxonomy" id="415221"/>
    <lineage>
        <taxon>Bacteria</taxon>
        <taxon>Pseudomonadati</taxon>
        <taxon>Verrucomicrobiota</taxon>
        <taxon>Opitutia</taxon>
        <taxon>Puniceicoccales</taxon>
        <taxon>Pelagicoccaceae</taxon>
        <taxon>Pelagicoccus</taxon>
    </lineage>
</organism>
<dbReference type="SMART" id="SM00872">
    <property type="entry name" value="Alpha-mann_mid"/>
    <property type="match status" value="1"/>
</dbReference>
<sequence length="997" mass="111717">MLPRNHILKFAPRRALTNLKLLKRDLWQTVETASINKLTASGEPRSIETPHYWGKIYGEQGFTIDLPNADNDGQLWLRWIDQGESTLYIDGKPFFGFDVAHRECLLPKSFSSLEIRAYCIQSAIWHPEATGIDPRGSELKGAFFIRRSEAHWKLIHDLQILIELIAAAARKESPELSNWFEHKGVPTDDHNVTPFTRQLARALESTCDLLDLKKLDDASALLDQTFENFPSEAWNLDATVNGHSHIDLVWMWPESIGETKAVHTFTNVDYLMDRYPEFQFGYSQPASYEAVKRLDPALFDRVSNRIEQGRWEAYGAMYVESDTLIPCGEALARSFELGQAGFAELNGSPSKLCWLPDVFGYSGSLPQLMKHYGVEYFFTNKVTWSESVAFPLNSFKWVGSDGSEILTHIHGETVQFYNGCATVDELERAQNRHHQADTHKEVLIPTGYGDGGGGPTEEMCERIKRLQNLASMPRCKWGNIEPFYDRLDTLRDDLPNFHGEILIQKHRGTYTSRSTFKSRYRSAEKALQLAEIAAATKGSGPINETWWKRVVFSQFHDILPGSSVTRAYLELEAEFDQIIDEAKAFTSEILSSEEGSALFNTSPFDAQAWTEDGKLLKIPAYQSAEIALAESYEGPAVNVTESTIGNEHLKAVFNNKGEIESLEFGGAQVASSAPLNQLWVYPNRPHDHQAWEIDRTALSLGQQETSQADVSINRTHDGLVELCFKRKLSEKSSVLVTYRCDATKPYLEISYDIDWQEEHSYLKAIMPTEYRGDNVRYGQAVGSTVRNQNPKTITDEAQFEVPGSRWALISDDGEREGLSVVTENKYGFSARHGTIGVSLLSSPLTTGEGPGFQNPFPNSLREDIPENICADLGRHSFKLILAPWQSGKTEASQHPAALADYAFTEALTATQGTKLPIHGVKGLDSVFISWIQPCEDGNFIVKTTETMGARGTVKLLLDEGFRATPIDGLKTPLGTALENNEFQATPYKLNCFLITAN</sequence>
<dbReference type="EMBL" id="JAENIL010000002">
    <property type="protein sequence ID" value="MBK1875497.1"/>
    <property type="molecule type" value="Genomic_DNA"/>
</dbReference>
<keyword evidence="3" id="KW-0378">Hydrolase</keyword>
<keyword evidence="4" id="KW-0326">Glycosidase</keyword>
<proteinExistence type="inferred from homology"/>
<feature type="domain" description="Glycoside hydrolase family 38 central" evidence="5">
    <location>
        <begin position="504"/>
        <end position="575"/>
    </location>
</feature>
<gene>
    <name evidence="6" type="ORF">JIN87_01390</name>
</gene>
<dbReference type="Pfam" id="PF01074">
    <property type="entry name" value="Glyco_hydro_38N"/>
    <property type="match status" value="1"/>
</dbReference>
<evidence type="ECO:0000256" key="3">
    <source>
        <dbReference type="ARBA" id="ARBA00022801"/>
    </source>
</evidence>
<comment type="caution">
    <text evidence="6">The sequence shown here is derived from an EMBL/GenBank/DDBJ whole genome shotgun (WGS) entry which is preliminary data.</text>
</comment>
<dbReference type="SUPFAM" id="SSF88713">
    <property type="entry name" value="Glycoside hydrolase/deacetylase"/>
    <property type="match status" value="1"/>
</dbReference>
<dbReference type="AlphaFoldDB" id="A0A934VMS8"/>
<dbReference type="InterPro" id="IPR015341">
    <property type="entry name" value="Glyco_hydro_38_cen"/>
</dbReference>
<dbReference type="Proteomes" id="UP000617628">
    <property type="component" value="Unassembled WGS sequence"/>
</dbReference>
<keyword evidence="7" id="KW-1185">Reference proteome</keyword>
<dbReference type="Gene3D" id="2.70.98.30">
    <property type="entry name" value="Golgi alpha-mannosidase II, domain 4"/>
    <property type="match status" value="1"/>
</dbReference>
<dbReference type="SUPFAM" id="SSF88688">
    <property type="entry name" value="Families 57/38 glycoside transferase middle domain"/>
    <property type="match status" value="1"/>
</dbReference>
<evidence type="ECO:0000256" key="2">
    <source>
        <dbReference type="ARBA" id="ARBA00022723"/>
    </source>
</evidence>
<dbReference type="PANTHER" id="PTHR46017:SF1">
    <property type="entry name" value="ALPHA-MANNOSIDASE 2C1"/>
    <property type="match status" value="1"/>
</dbReference>
<comment type="similarity">
    <text evidence="1">Belongs to the glycosyl hydrolase 38 family.</text>
</comment>
<dbReference type="PANTHER" id="PTHR46017">
    <property type="entry name" value="ALPHA-MANNOSIDASE 2C1"/>
    <property type="match status" value="1"/>
</dbReference>
<dbReference type="InterPro" id="IPR028995">
    <property type="entry name" value="Glyco_hydro_57/38_cen_sf"/>
</dbReference>
<dbReference type="GO" id="GO:0004559">
    <property type="term" value="F:alpha-mannosidase activity"/>
    <property type="evidence" value="ECO:0007669"/>
    <property type="project" value="InterPro"/>
</dbReference>
<protein>
    <submittedName>
        <fullName evidence="6">Alpha-mannosidase</fullName>
    </submittedName>
</protein>
<dbReference type="InterPro" id="IPR011682">
    <property type="entry name" value="Glyco_hydro_38_C"/>
</dbReference>
<evidence type="ECO:0000313" key="7">
    <source>
        <dbReference type="Proteomes" id="UP000617628"/>
    </source>
</evidence>
<dbReference type="Pfam" id="PF07748">
    <property type="entry name" value="Glyco_hydro_38C"/>
    <property type="match status" value="1"/>
</dbReference>
<dbReference type="Pfam" id="PF09261">
    <property type="entry name" value="Alpha-mann_mid"/>
    <property type="match status" value="1"/>
</dbReference>